<protein>
    <submittedName>
        <fullName evidence="2">Uncharacterized protein</fullName>
    </submittedName>
</protein>
<sequence>MDKGRSLVNTTKAHTTSRVVQSSNETRAVSQTKARRLGEAIWLGSSKSSGPPAKLVEPTMEWISLPEKSLRIQAGVGTVTVPASSQQVGQQIQNRSLATLDLLMVVHCLNCSPNKWDEEKSRISPSFDWLAGGRAPIGFRYSGRLGVPVRQRVFLRKLLPDFCVGGTRKLGQ</sequence>
<dbReference type="Proteomes" id="UP001629113">
    <property type="component" value="Unassembled WGS sequence"/>
</dbReference>
<proteinExistence type="predicted"/>
<accession>A0ABR4PI63</accession>
<dbReference type="EMBL" id="JBFCZG010000004">
    <property type="protein sequence ID" value="KAL3423026.1"/>
    <property type="molecule type" value="Genomic_DNA"/>
</dbReference>
<evidence type="ECO:0000256" key="1">
    <source>
        <dbReference type="SAM" id="MobiDB-lite"/>
    </source>
</evidence>
<evidence type="ECO:0000313" key="2">
    <source>
        <dbReference type="EMBL" id="KAL3423026.1"/>
    </source>
</evidence>
<reference evidence="2 3" key="1">
    <citation type="submission" date="2024-06" db="EMBL/GenBank/DDBJ databases">
        <title>Complete genome of Phlyctema vagabunda strain 19-DSS-EL-015.</title>
        <authorList>
            <person name="Fiorenzani C."/>
        </authorList>
    </citation>
    <scope>NUCLEOTIDE SEQUENCE [LARGE SCALE GENOMIC DNA]</scope>
    <source>
        <strain evidence="2 3">19-DSS-EL-015</strain>
    </source>
</reference>
<feature type="region of interest" description="Disordered" evidence="1">
    <location>
        <begin position="1"/>
        <end position="30"/>
    </location>
</feature>
<comment type="caution">
    <text evidence="2">The sequence shown here is derived from an EMBL/GenBank/DDBJ whole genome shotgun (WGS) entry which is preliminary data.</text>
</comment>
<gene>
    <name evidence="2" type="ORF">PVAG01_04773</name>
</gene>
<evidence type="ECO:0000313" key="3">
    <source>
        <dbReference type="Proteomes" id="UP001629113"/>
    </source>
</evidence>
<keyword evidence="3" id="KW-1185">Reference proteome</keyword>
<name>A0ABR4PI63_9HELO</name>
<feature type="compositionally biased region" description="Polar residues" evidence="1">
    <location>
        <begin position="7"/>
        <end position="30"/>
    </location>
</feature>
<organism evidence="2 3">
    <name type="scientific">Phlyctema vagabunda</name>
    <dbReference type="NCBI Taxonomy" id="108571"/>
    <lineage>
        <taxon>Eukaryota</taxon>
        <taxon>Fungi</taxon>
        <taxon>Dikarya</taxon>
        <taxon>Ascomycota</taxon>
        <taxon>Pezizomycotina</taxon>
        <taxon>Leotiomycetes</taxon>
        <taxon>Helotiales</taxon>
        <taxon>Dermateaceae</taxon>
        <taxon>Phlyctema</taxon>
    </lineage>
</organism>